<dbReference type="EMBL" id="AP013066">
    <property type="protein sequence ID" value="BAN35860.1"/>
    <property type="molecule type" value="Genomic_DNA"/>
</dbReference>
<gene>
    <name evidence="2" type="ORF">SCD_n02049</name>
</gene>
<dbReference type="PROSITE" id="PS51257">
    <property type="entry name" value="PROKAR_LIPOPROTEIN"/>
    <property type="match status" value="1"/>
</dbReference>
<sequence length="141" mass="15257">MLKHSLICFALVPVLAGCSTGQSGGTSALPSFISSPSPRIPFVAALGAGAYYLYKDNWTLEEIQTGDDKFRITLKKNMLRQDGDSEGDMLFKRRAGEIVTELGYDGYRIMEYSEGIESAALGPQRVAHGVIQCYKGAATAK</sequence>
<keyword evidence="3" id="KW-1185">Reference proteome</keyword>
<keyword evidence="1" id="KW-0732">Signal</keyword>
<dbReference type="Proteomes" id="UP000015559">
    <property type="component" value="Chromosome"/>
</dbReference>
<dbReference type="OrthoDB" id="5298805at2"/>
<reference evidence="2 3" key="1">
    <citation type="journal article" date="2012" name="Appl. Environ. Microbiol.">
        <title>Draft genome sequence of a psychrotolerant sulfur-oxidizing bacterium, Sulfuricella denitrificans skB26, and proteomic insights into cold adaptation.</title>
        <authorList>
            <person name="Watanabe T."/>
            <person name="Kojima H."/>
            <person name="Fukui M."/>
        </authorList>
    </citation>
    <scope>NUCLEOTIDE SEQUENCE [LARGE SCALE GENOMIC DNA]</scope>
    <source>
        <strain evidence="3">skB26</strain>
    </source>
</reference>
<protein>
    <recommendedName>
        <fullName evidence="4">Lipoprotein</fullName>
    </recommendedName>
</protein>
<evidence type="ECO:0000313" key="2">
    <source>
        <dbReference type="EMBL" id="BAN35860.1"/>
    </source>
</evidence>
<dbReference type="KEGG" id="sdr:SCD_n02049"/>
<accession>S6AAH3</accession>
<name>S6AAH3_SULDS</name>
<dbReference type="RefSeq" id="WP_009205055.1">
    <property type="nucleotide sequence ID" value="NC_022357.1"/>
</dbReference>
<dbReference type="AlphaFoldDB" id="S6AAH3"/>
<proteinExistence type="predicted"/>
<evidence type="ECO:0000313" key="3">
    <source>
        <dbReference type="Proteomes" id="UP000015559"/>
    </source>
</evidence>
<organism evidence="2 3">
    <name type="scientific">Sulfuricella denitrificans (strain DSM 22764 / NBRC 105220 / skB26)</name>
    <dbReference type="NCBI Taxonomy" id="1163617"/>
    <lineage>
        <taxon>Bacteria</taxon>
        <taxon>Pseudomonadati</taxon>
        <taxon>Pseudomonadota</taxon>
        <taxon>Betaproteobacteria</taxon>
        <taxon>Nitrosomonadales</taxon>
        <taxon>Sulfuricellaceae</taxon>
        <taxon>Sulfuricella</taxon>
    </lineage>
</organism>
<evidence type="ECO:0000256" key="1">
    <source>
        <dbReference type="SAM" id="SignalP"/>
    </source>
</evidence>
<feature type="signal peptide" evidence="1">
    <location>
        <begin position="1"/>
        <end position="16"/>
    </location>
</feature>
<dbReference type="HOGENOM" id="CLU_1824330_0_0_4"/>
<evidence type="ECO:0008006" key="4">
    <source>
        <dbReference type="Google" id="ProtNLM"/>
    </source>
</evidence>
<feature type="chain" id="PRO_5004535491" description="Lipoprotein" evidence="1">
    <location>
        <begin position="17"/>
        <end position="141"/>
    </location>
</feature>